<dbReference type="GO" id="GO:0005960">
    <property type="term" value="C:glycine cleavage complex"/>
    <property type="evidence" value="ECO:0007669"/>
    <property type="project" value="InterPro"/>
</dbReference>
<name>A0A6J4H4J7_9ACTN</name>
<gene>
    <name evidence="3" type="primary">gcvH</name>
    <name evidence="6" type="ORF">AVDCRST_MAG57-216</name>
</gene>
<evidence type="ECO:0000256" key="2">
    <source>
        <dbReference type="ARBA" id="ARBA00022823"/>
    </source>
</evidence>
<evidence type="ECO:0000259" key="5">
    <source>
        <dbReference type="PROSITE" id="PS50968"/>
    </source>
</evidence>
<dbReference type="Gene3D" id="2.40.50.100">
    <property type="match status" value="1"/>
</dbReference>
<dbReference type="HAMAP" id="MF_00272">
    <property type="entry name" value="GcvH"/>
    <property type="match status" value="1"/>
</dbReference>
<dbReference type="InterPro" id="IPR000089">
    <property type="entry name" value="Biotin_lipoyl"/>
</dbReference>
<comment type="similarity">
    <text evidence="1 3">Belongs to the GcvH family.</text>
</comment>
<dbReference type="PANTHER" id="PTHR11715:SF3">
    <property type="entry name" value="GLYCINE CLEAVAGE SYSTEM H PROTEIN-RELATED"/>
    <property type="match status" value="1"/>
</dbReference>
<accession>A0A6J4H4J7</accession>
<dbReference type="PROSITE" id="PS50968">
    <property type="entry name" value="BIOTINYL_LIPOYL"/>
    <property type="match status" value="1"/>
</dbReference>
<protein>
    <recommendedName>
        <fullName evidence="3">Glycine cleavage system H protein</fullName>
    </recommendedName>
</protein>
<dbReference type="InterPro" id="IPR033753">
    <property type="entry name" value="GCV_H/Fam206"/>
</dbReference>
<evidence type="ECO:0000256" key="1">
    <source>
        <dbReference type="ARBA" id="ARBA00009249"/>
    </source>
</evidence>
<dbReference type="PROSITE" id="PS00189">
    <property type="entry name" value="LIPOYL"/>
    <property type="match status" value="1"/>
</dbReference>
<dbReference type="GO" id="GO:0019464">
    <property type="term" value="P:glycine decarboxylation via glycine cleavage system"/>
    <property type="evidence" value="ECO:0007669"/>
    <property type="project" value="UniProtKB-UniRule"/>
</dbReference>
<dbReference type="InterPro" id="IPR011053">
    <property type="entry name" value="Single_hybrid_motif"/>
</dbReference>
<feature type="domain" description="Lipoyl-binding" evidence="5">
    <location>
        <begin position="33"/>
        <end position="115"/>
    </location>
</feature>
<dbReference type="GO" id="GO:0009249">
    <property type="term" value="P:protein lipoylation"/>
    <property type="evidence" value="ECO:0007669"/>
    <property type="project" value="TreeGrafter"/>
</dbReference>
<evidence type="ECO:0000256" key="3">
    <source>
        <dbReference type="HAMAP-Rule" id="MF_00272"/>
    </source>
</evidence>
<dbReference type="NCBIfam" id="TIGR00527">
    <property type="entry name" value="gcvH"/>
    <property type="match status" value="1"/>
</dbReference>
<evidence type="ECO:0000313" key="6">
    <source>
        <dbReference type="EMBL" id="CAA9213734.1"/>
    </source>
</evidence>
<comment type="subunit">
    <text evidence="3">The glycine cleavage system is composed of four proteins: P, T, L and H.</text>
</comment>
<dbReference type="InterPro" id="IPR003016">
    <property type="entry name" value="2-oxoA_DH_lipoyl-BS"/>
</dbReference>
<comment type="cofactor">
    <cofactor evidence="3">
        <name>(R)-lipoate</name>
        <dbReference type="ChEBI" id="CHEBI:83088"/>
    </cofactor>
    <text evidence="3">Binds 1 lipoyl cofactor covalently.</text>
</comment>
<dbReference type="PANTHER" id="PTHR11715">
    <property type="entry name" value="GLYCINE CLEAVAGE SYSTEM H PROTEIN"/>
    <property type="match status" value="1"/>
</dbReference>
<dbReference type="SUPFAM" id="SSF51230">
    <property type="entry name" value="Single hybrid motif"/>
    <property type="match status" value="1"/>
</dbReference>
<dbReference type="EMBL" id="CADCTI010000024">
    <property type="protein sequence ID" value="CAA9213734.1"/>
    <property type="molecule type" value="Genomic_DNA"/>
</dbReference>
<dbReference type="Pfam" id="PF01597">
    <property type="entry name" value="GCV_H"/>
    <property type="match status" value="1"/>
</dbReference>
<proteinExistence type="inferred from homology"/>
<comment type="function">
    <text evidence="3">The glycine cleavage system catalyzes the degradation of glycine. The H protein shuttles the methylamine group of glycine from the P protein to the T protein.</text>
</comment>
<dbReference type="CDD" id="cd06848">
    <property type="entry name" value="GCS_H"/>
    <property type="match status" value="1"/>
</dbReference>
<organism evidence="6">
    <name type="scientific">uncultured Blastococcus sp</name>
    <dbReference type="NCBI Taxonomy" id="217144"/>
    <lineage>
        <taxon>Bacteria</taxon>
        <taxon>Bacillati</taxon>
        <taxon>Actinomycetota</taxon>
        <taxon>Actinomycetes</taxon>
        <taxon>Geodermatophilales</taxon>
        <taxon>Geodermatophilaceae</taxon>
        <taxon>Blastococcus</taxon>
        <taxon>environmental samples</taxon>
    </lineage>
</organism>
<evidence type="ECO:0000256" key="4">
    <source>
        <dbReference type="PIRSR" id="PIRSR617453-50"/>
    </source>
</evidence>
<keyword evidence="2 3" id="KW-0450">Lipoyl</keyword>
<dbReference type="GO" id="GO:0005829">
    <property type="term" value="C:cytosol"/>
    <property type="evidence" value="ECO:0007669"/>
    <property type="project" value="TreeGrafter"/>
</dbReference>
<dbReference type="InterPro" id="IPR017453">
    <property type="entry name" value="GCV_H_sub"/>
</dbReference>
<dbReference type="NCBIfam" id="NF002270">
    <property type="entry name" value="PRK01202.1"/>
    <property type="match status" value="1"/>
</dbReference>
<sequence length="140" mass="14234">MATPDDRRYTEQHEWALVQGTDGASATAGAGTIVRVGITDHAQDALGDIVFVQLPSVGDEVAPGTPIGEVESTKSVSDVYAPVAGVVAAVNEKLADTPETINGDPYGEGWLVEISVPGEGGDPTGALLDAAGYQALVDAT</sequence>
<dbReference type="AlphaFoldDB" id="A0A6J4H4J7"/>
<feature type="modified residue" description="N6-lipoyllysine" evidence="3 4">
    <location>
        <position position="74"/>
    </location>
</feature>
<dbReference type="InterPro" id="IPR002930">
    <property type="entry name" value="GCV_H"/>
</dbReference>
<reference evidence="6" key="1">
    <citation type="submission" date="2020-02" db="EMBL/GenBank/DDBJ databases">
        <authorList>
            <person name="Meier V. D."/>
        </authorList>
    </citation>
    <scope>NUCLEOTIDE SEQUENCE</scope>
    <source>
        <strain evidence="6">AVDCRST_MAG57</strain>
    </source>
</reference>